<dbReference type="EMBL" id="LKEB01000070">
    <property type="protein sequence ID" value="ROV95793.1"/>
    <property type="molecule type" value="Genomic_DNA"/>
</dbReference>
<feature type="repeat" description="WD" evidence="3">
    <location>
        <begin position="1490"/>
        <end position="1512"/>
    </location>
</feature>
<dbReference type="SUPFAM" id="SSF101908">
    <property type="entry name" value="Putative isomerase YbhE"/>
    <property type="match status" value="1"/>
</dbReference>
<dbReference type="OrthoDB" id="1700726at2759"/>
<protein>
    <recommendedName>
        <fullName evidence="5">AMP-dependent synthetase/ligase domain-containing protein</fullName>
    </recommendedName>
</protein>
<keyword evidence="7" id="KW-1185">Reference proteome</keyword>
<evidence type="ECO:0000313" key="6">
    <source>
        <dbReference type="EMBL" id="ROV95793.1"/>
    </source>
</evidence>
<dbReference type="Gene3D" id="2.130.10.10">
    <property type="entry name" value="YVTN repeat-like/Quinoprotein amine dehydrogenase"/>
    <property type="match status" value="1"/>
</dbReference>
<dbReference type="Gene3D" id="3.40.50.12780">
    <property type="entry name" value="N-terminal domain of ligase-like"/>
    <property type="match status" value="1"/>
</dbReference>
<dbReference type="InterPro" id="IPR001680">
    <property type="entry name" value="WD40_rpt"/>
</dbReference>
<dbReference type="GO" id="GO:0005783">
    <property type="term" value="C:endoplasmic reticulum"/>
    <property type="evidence" value="ECO:0007669"/>
    <property type="project" value="TreeGrafter"/>
</dbReference>
<dbReference type="InterPro" id="IPR020845">
    <property type="entry name" value="AMP-binding_CS"/>
</dbReference>
<reference evidence="6 7" key="1">
    <citation type="submission" date="2015-09" db="EMBL/GenBank/DDBJ databases">
        <title>Host preference determinants of Valsa canker pathogens revealed by comparative genomics.</title>
        <authorList>
            <person name="Yin Z."/>
            <person name="Huang L."/>
        </authorList>
    </citation>
    <scope>NUCLEOTIDE SEQUENCE [LARGE SCALE GENOMIC DNA]</scope>
    <source>
        <strain evidence="6 7">SXYLt</strain>
    </source>
</reference>
<dbReference type="InterPro" id="IPR000873">
    <property type="entry name" value="AMP-dep_synth/lig_dom"/>
</dbReference>
<dbReference type="PROSITE" id="PS50082">
    <property type="entry name" value="WD_REPEATS_2"/>
    <property type="match status" value="1"/>
</dbReference>
<dbReference type="Pfam" id="PF00501">
    <property type="entry name" value="AMP-binding"/>
    <property type="match status" value="1"/>
</dbReference>
<keyword evidence="2" id="KW-0067">ATP-binding</keyword>
<comment type="caution">
    <text evidence="6">The sequence shown here is derived from an EMBL/GenBank/DDBJ whole genome shotgun (WGS) entry which is preliminary data.</text>
</comment>
<dbReference type="GO" id="GO:0016020">
    <property type="term" value="C:membrane"/>
    <property type="evidence" value="ECO:0007669"/>
    <property type="project" value="TreeGrafter"/>
</dbReference>
<keyword evidence="1" id="KW-0547">Nucleotide-binding</keyword>
<evidence type="ECO:0000256" key="2">
    <source>
        <dbReference type="ARBA" id="ARBA00022840"/>
    </source>
</evidence>
<feature type="domain" description="AMP-dependent synthetase/ligase" evidence="5">
    <location>
        <begin position="80"/>
        <end position="511"/>
    </location>
</feature>
<keyword evidence="3" id="KW-0853">WD repeat</keyword>
<dbReference type="InterPro" id="IPR015943">
    <property type="entry name" value="WD40/YVTN_repeat-like_dom_sf"/>
</dbReference>
<dbReference type="STRING" id="1230097.A0A423VXI4"/>
<feature type="compositionally biased region" description="Polar residues" evidence="4">
    <location>
        <begin position="866"/>
        <end position="883"/>
    </location>
</feature>
<dbReference type="InterPro" id="IPR042099">
    <property type="entry name" value="ANL_N_sf"/>
</dbReference>
<dbReference type="GO" id="GO:0004467">
    <property type="term" value="F:long-chain fatty acid-CoA ligase activity"/>
    <property type="evidence" value="ECO:0007669"/>
    <property type="project" value="TreeGrafter"/>
</dbReference>
<dbReference type="PROSITE" id="PS00455">
    <property type="entry name" value="AMP_BINDING"/>
    <property type="match status" value="1"/>
</dbReference>
<evidence type="ECO:0000313" key="7">
    <source>
        <dbReference type="Proteomes" id="UP000285146"/>
    </source>
</evidence>
<accession>A0A423VXI4</accession>
<dbReference type="PANTHER" id="PTHR43272:SF33">
    <property type="entry name" value="AMP-BINDING DOMAIN-CONTAINING PROTEIN-RELATED"/>
    <property type="match status" value="1"/>
</dbReference>
<proteinExistence type="predicted"/>
<evidence type="ECO:0000256" key="4">
    <source>
        <dbReference type="SAM" id="MobiDB-lite"/>
    </source>
</evidence>
<organism evidence="6 7">
    <name type="scientific">Cytospora leucostoma</name>
    <dbReference type="NCBI Taxonomy" id="1230097"/>
    <lineage>
        <taxon>Eukaryota</taxon>
        <taxon>Fungi</taxon>
        <taxon>Dikarya</taxon>
        <taxon>Ascomycota</taxon>
        <taxon>Pezizomycotina</taxon>
        <taxon>Sordariomycetes</taxon>
        <taxon>Sordariomycetidae</taxon>
        <taxon>Diaporthales</taxon>
        <taxon>Cytosporaceae</taxon>
        <taxon>Cytospora</taxon>
    </lineage>
</organism>
<feature type="region of interest" description="Disordered" evidence="4">
    <location>
        <begin position="1559"/>
        <end position="1595"/>
    </location>
</feature>
<evidence type="ECO:0000256" key="1">
    <source>
        <dbReference type="ARBA" id="ARBA00022741"/>
    </source>
</evidence>
<evidence type="ECO:0000256" key="3">
    <source>
        <dbReference type="PROSITE-ProRule" id="PRU00221"/>
    </source>
</evidence>
<feature type="region of interest" description="Disordered" evidence="4">
    <location>
        <begin position="858"/>
        <end position="883"/>
    </location>
</feature>
<dbReference type="SUPFAM" id="SSF56801">
    <property type="entry name" value="Acetyl-CoA synthetase-like"/>
    <property type="match status" value="1"/>
</dbReference>
<feature type="compositionally biased region" description="Pro residues" evidence="4">
    <location>
        <begin position="1575"/>
        <end position="1588"/>
    </location>
</feature>
<dbReference type="InParanoid" id="A0A423VXI4"/>
<sequence>MRHDPVVEALIAKFSTSPPPGSPYSLPVPGSERENRTPIYRNWAVRDGPLPDRLEPDCETLHELFEAAWRARPNKRSLGRRPWNPATKTWEPKYVWITYGEVAERRKNLGAGIVELHQRIGVTAEKYGVGIWALNRPEWQITEFALVSQSLYPVTLYETLGPQTSEYIINHAELSCVVSSLPHIPDLLKLASKCPKLKLIISLDSLDDGEVTGHSKKELLNTLAAESGIQIFSIAEVETIGLNSGRQMRPPRKDDIFTINYTSGTTGDPKGVVLTQANAVAGTAAARSTGSMRENDVHFSYLPLAHIYGRLLDEAALLSGATIGYFHGDVPTLVEDLKILQPTGFISVPRLFNRFQAAIAASTVKADGVKGALSRHVINTKKASMALPPGKATNKHLLYDRIWTPKVLAAVGLQRVHTMASGSAQLDPSVQQFLRAAFGNSFIQGFGMTETYSVGLCQYKDDFSTGNLGAPMGFVELCLESQPDLEYSVADKPNPRGELLMRGPILFKGYYKNEAETKKTVEPDGWFHTGDICEIDSMGRFKIIDRKKNVLKLAQGEYISPERIENVYLGSTSLVQTAYVHGDPRQSSLVAVFGIDPALFAPYASKILKREVSATDPTALKAAANDIKVRKAFLKQLADIARKSKFNSYEAVKNCYMDIDPFTVDNELLTPTLKIKRVQTARAFRKQIDDMYEELARWEEAPKAKFNDTFEPAAKRQRLSEEPRPKTYKTTWNAQHIAAFTEARLWPYAKAAAEFIKDTAVDKGKLRSEVQNALLDQYGVLINEAYAGNIPLSMHSDIDTRAKVLAKNFASLSPKALTRTFINLTEEAKPQIATPSTTPPFQIADPWASHVLHTTDGLSARAKTPPASTRKTRSAVTAPTSPANFRSRAKVAAWKSEDSKAPQDRTKKPSSSYFALNHRPYIDAVTKESILKSNGRLLPIKPGLLEKPKIFHVDFTLDEAREVQAAVRQALKRSSGDKKEDPYRDVSKLLKKLKDTDRVAQLADQIQIGGRRADDIRAFCQDLLQKRALVKEPQVLSVEKDDFDKRDEDLRESRLSSLLLAREMTGNRGFSMRRLENFTNEFHKNLEDRLELRAEFTNCAGDISTVSWVSDTAYIAGTTVHMDSHNQQYNKPGNLLLGTASLGTSSSGTVALKAYPDHRIPRPLVQKGENSTDEMRESQDPWLYTSVVSSDYDAINDRTYTSGFDRTVKIWKIEESDPSMTCLGTWEHDGIVNFVQASKLESPAGFVATASDVPVDAVRIYQVNPSDVSNSPYTSLSASRIRNADGTPLITDKWAYFPSTMKWGIEESVKHLLLVGFSPRSLKDDDSDIPQDRLNTGEICLWDSINGERVRITSANSQNVFEVLWHPSQPAFVMASSPTGNNIDTDVRTQVRIFARTMNADHGFVFSEVKALDCPAIDINELTFMPNSPNYCYVTAGCTDGKTYVWDSALSDKPIHTLAHGPPLEGVTAGDDEDDTGVKFTAWGTSLDRFYTGSSDGVVKVWNVRAGGKKAKGRVILEAPAQISYGAFSPDFSKLVVGDASGRVFILSVGADEERPASFISLPGARGGTRRRPTPITPHPEPPPPPGAPEARQTGVSLGRAYVARRQLRYSGDQTVGMVKDVNYAETGLFRKEAHAKHVPGEPCLANYECRQQENVKAFSNPVLRTRRLKKLTWVDEDDENNDAASASASATAPDDRMDVDGAYRRSEVMRAHKENCRLDSELEGLGLIPEIRDVLAREGVGPERLREGVFDPEGDFVYIDEVDETCKRGVVERRGEDDDALGY</sequence>
<name>A0A423VXI4_9PEZI</name>
<dbReference type="Proteomes" id="UP000285146">
    <property type="component" value="Unassembled WGS sequence"/>
</dbReference>
<evidence type="ECO:0000259" key="5">
    <source>
        <dbReference type="Pfam" id="PF00501"/>
    </source>
</evidence>
<gene>
    <name evidence="6" type="ORF">VPNG_08752</name>
</gene>
<dbReference type="SMART" id="SM00320">
    <property type="entry name" value="WD40"/>
    <property type="match status" value="5"/>
</dbReference>
<dbReference type="GO" id="GO:0005524">
    <property type="term" value="F:ATP binding"/>
    <property type="evidence" value="ECO:0007669"/>
    <property type="project" value="UniProtKB-KW"/>
</dbReference>
<dbReference type="PANTHER" id="PTHR43272">
    <property type="entry name" value="LONG-CHAIN-FATTY-ACID--COA LIGASE"/>
    <property type="match status" value="1"/>
</dbReference>